<dbReference type="InterPro" id="IPR010627">
    <property type="entry name" value="Prepilin_pept_A24_N"/>
</dbReference>
<feature type="domain" description="Prepilin peptidase A24 N-terminal" evidence="9">
    <location>
        <begin position="11"/>
        <end position="93"/>
    </location>
</feature>
<feature type="transmembrane region" description="Helical" evidence="7">
    <location>
        <begin position="214"/>
        <end position="233"/>
    </location>
</feature>
<dbReference type="Gene3D" id="1.20.120.1220">
    <property type="match status" value="1"/>
</dbReference>
<dbReference type="Pfam" id="PF01478">
    <property type="entry name" value="Peptidase_A24"/>
    <property type="match status" value="1"/>
</dbReference>
<keyword evidence="11" id="KW-1185">Reference proteome</keyword>
<feature type="transmembrane region" description="Helical" evidence="7">
    <location>
        <begin position="74"/>
        <end position="95"/>
    </location>
</feature>
<evidence type="ECO:0000256" key="2">
    <source>
        <dbReference type="ARBA" id="ARBA00005801"/>
    </source>
</evidence>
<feature type="transmembrane region" description="Helical" evidence="7">
    <location>
        <begin position="245"/>
        <end position="266"/>
    </location>
</feature>
<keyword evidence="5 7" id="KW-1133">Transmembrane helix</keyword>
<evidence type="ECO:0000256" key="6">
    <source>
        <dbReference type="ARBA" id="ARBA00023136"/>
    </source>
</evidence>
<dbReference type="InterPro" id="IPR000045">
    <property type="entry name" value="Prepilin_IV_endopep_pep"/>
</dbReference>
<dbReference type="PANTHER" id="PTHR30487:SF0">
    <property type="entry name" value="PREPILIN LEADER PEPTIDASE_N-METHYLTRANSFERASE-RELATED"/>
    <property type="match status" value="1"/>
</dbReference>
<keyword evidence="3" id="KW-1003">Cell membrane</keyword>
<evidence type="ECO:0000256" key="3">
    <source>
        <dbReference type="ARBA" id="ARBA00022475"/>
    </source>
</evidence>
<feature type="transmembrane region" description="Helical" evidence="7">
    <location>
        <begin position="6"/>
        <end position="25"/>
    </location>
</feature>
<dbReference type="Proteomes" id="UP001157069">
    <property type="component" value="Unassembled WGS sequence"/>
</dbReference>
<evidence type="ECO:0000256" key="4">
    <source>
        <dbReference type="ARBA" id="ARBA00022692"/>
    </source>
</evidence>
<sequence length="272" mass="27960">MTALVVGFAAVLGLVIGSFLNVVIYRVPAGVSLVAPASACPQCGHGIRARDNVPVLSWLLLGARCRDCRTRIPVRYPAVELGTALAFAVIAWAVAGQMQFVSIDAVHLLELVAFLYLAAISIALAVIDLDVRRLPNAIVLPAYFVGAAMLTLAALFAGDPQRLVVAGVGAVASVVFYGLLWFAKPGGMGLGDVKLAGVLGMYLGYLGWAQLAVGVAGAFLLGGVFGIALMLLGRAGRKTAVPFGPWMLTGAWIGIAAGAPVAAGYLDMVGLG</sequence>
<comment type="subcellular location">
    <subcellularLocation>
        <location evidence="1">Cell membrane</location>
        <topology evidence="1">Multi-pass membrane protein</topology>
    </subcellularLocation>
</comment>
<proteinExistence type="inferred from homology"/>
<feature type="transmembrane region" description="Helical" evidence="7">
    <location>
        <begin position="163"/>
        <end position="183"/>
    </location>
</feature>
<feature type="transmembrane region" description="Helical" evidence="7">
    <location>
        <begin position="138"/>
        <end position="157"/>
    </location>
</feature>
<dbReference type="RefSeq" id="WP_284299318.1">
    <property type="nucleotide sequence ID" value="NZ_BSVA01000001.1"/>
</dbReference>
<dbReference type="InterPro" id="IPR050882">
    <property type="entry name" value="Prepilin_peptidase/N-MTase"/>
</dbReference>
<dbReference type="Pfam" id="PF06750">
    <property type="entry name" value="A24_N_bact"/>
    <property type="match status" value="1"/>
</dbReference>
<keyword evidence="4 7" id="KW-0812">Transmembrane</keyword>
<dbReference type="EMBL" id="BSVA01000001">
    <property type="protein sequence ID" value="GMA91142.1"/>
    <property type="molecule type" value="Genomic_DNA"/>
</dbReference>
<reference evidence="11" key="1">
    <citation type="journal article" date="2019" name="Int. J. Syst. Evol. Microbiol.">
        <title>The Global Catalogue of Microorganisms (GCM) 10K type strain sequencing project: providing services to taxonomists for standard genome sequencing and annotation.</title>
        <authorList>
            <consortium name="The Broad Institute Genomics Platform"/>
            <consortium name="The Broad Institute Genome Sequencing Center for Infectious Disease"/>
            <person name="Wu L."/>
            <person name="Ma J."/>
        </authorList>
    </citation>
    <scope>NUCLEOTIDE SEQUENCE [LARGE SCALE GENOMIC DNA]</scope>
    <source>
        <strain evidence="11">NBRC 108755</strain>
    </source>
</reference>
<evidence type="ECO:0000256" key="1">
    <source>
        <dbReference type="ARBA" id="ARBA00004651"/>
    </source>
</evidence>
<gene>
    <name evidence="10" type="primary">pilD</name>
    <name evidence="10" type="ORF">GCM10025869_16710</name>
</gene>
<feature type="transmembrane region" description="Helical" evidence="7">
    <location>
        <begin position="107"/>
        <end position="126"/>
    </location>
</feature>
<comment type="similarity">
    <text evidence="2">Belongs to the peptidase A24 family.</text>
</comment>
<feature type="domain" description="Prepilin type IV endopeptidase peptidase" evidence="8">
    <location>
        <begin position="116"/>
        <end position="227"/>
    </location>
</feature>
<evidence type="ECO:0000313" key="10">
    <source>
        <dbReference type="EMBL" id="GMA91142.1"/>
    </source>
</evidence>
<evidence type="ECO:0000259" key="9">
    <source>
        <dbReference type="Pfam" id="PF06750"/>
    </source>
</evidence>
<protein>
    <submittedName>
        <fullName evidence="10">Prepilin peptidase</fullName>
    </submittedName>
</protein>
<evidence type="ECO:0000256" key="7">
    <source>
        <dbReference type="SAM" id="Phobius"/>
    </source>
</evidence>
<keyword evidence="6 7" id="KW-0472">Membrane</keyword>
<evidence type="ECO:0000256" key="5">
    <source>
        <dbReference type="ARBA" id="ARBA00022989"/>
    </source>
</evidence>
<name>A0ABQ6JWP9_9MICO</name>
<comment type="caution">
    <text evidence="10">The sequence shown here is derived from an EMBL/GenBank/DDBJ whole genome shotgun (WGS) entry which is preliminary data.</text>
</comment>
<evidence type="ECO:0000259" key="8">
    <source>
        <dbReference type="Pfam" id="PF01478"/>
    </source>
</evidence>
<dbReference type="PANTHER" id="PTHR30487">
    <property type="entry name" value="TYPE 4 PREPILIN-LIKE PROTEINS LEADER PEPTIDE-PROCESSING ENZYME"/>
    <property type="match status" value="1"/>
</dbReference>
<accession>A0ABQ6JWP9</accession>
<evidence type="ECO:0000313" key="11">
    <source>
        <dbReference type="Proteomes" id="UP001157069"/>
    </source>
</evidence>
<organism evidence="10 11">
    <name type="scientific">Homoserinibacter gongjuensis</name>
    <dbReference type="NCBI Taxonomy" id="1162968"/>
    <lineage>
        <taxon>Bacteria</taxon>
        <taxon>Bacillati</taxon>
        <taxon>Actinomycetota</taxon>
        <taxon>Actinomycetes</taxon>
        <taxon>Micrococcales</taxon>
        <taxon>Microbacteriaceae</taxon>
        <taxon>Homoserinibacter</taxon>
    </lineage>
</organism>